<feature type="non-terminal residue" evidence="3">
    <location>
        <position position="1"/>
    </location>
</feature>
<dbReference type="GO" id="GO:0051321">
    <property type="term" value="P:meiotic cell cycle"/>
    <property type="evidence" value="ECO:0007669"/>
    <property type="project" value="UniProtKB-KW"/>
</dbReference>
<keyword evidence="1" id="KW-0469">Meiosis</keyword>
<accession>A0A3E2H3Q0</accession>
<evidence type="ECO:0000256" key="1">
    <source>
        <dbReference type="ARBA" id="ARBA00023254"/>
    </source>
</evidence>
<evidence type="ECO:0000256" key="2">
    <source>
        <dbReference type="ARBA" id="ARBA00031845"/>
    </source>
</evidence>
<reference evidence="3 4" key="1">
    <citation type="submission" date="2018-05" db="EMBL/GenBank/DDBJ databases">
        <title>Draft genome sequence of Scytalidium lignicola DSM 105466, a ubiquitous saprotrophic fungus.</title>
        <authorList>
            <person name="Buettner E."/>
            <person name="Gebauer A.M."/>
            <person name="Hofrichter M."/>
            <person name="Liers C."/>
            <person name="Kellner H."/>
        </authorList>
    </citation>
    <scope>NUCLEOTIDE SEQUENCE [LARGE SCALE GENOMIC DNA]</scope>
    <source>
        <strain evidence="3 4">DSM 105466</strain>
    </source>
</reference>
<dbReference type="Proteomes" id="UP000258309">
    <property type="component" value="Unassembled WGS sequence"/>
</dbReference>
<name>A0A3E2H3Q0_SCYLI</name>
<gene>
    <name evidence="3" type="ORF">B7463_g8334</name>
</gene>
<protein>
    <recommendedName>
        <fullName evidence="2">Protein ZIP4 homolog</fullName>
    </recommendedName>
</protein>
<evidence type="ECO:0000313" key="4">
    <source>
        <dbReference type="Proteomes" id="UP000258309"/>
    </source>
</evidence>
<dbReference type="GO" id="GO:0090173">
    <property type="term" value="P:regulation of synaptonemal complex assembly"/>
    <property type="evidence" value="ECO:0007669"/>
    <property type="project" value="InterPro"/>
</dbReference>
<dbReference type="Pfam" id="PF08631">
    <property type="entry name" value="SPO22"/>
    <property type="match status" value="1"/>
</dbReference>
<dbReference type="OMA" id="KLSRWIR"/>
<dbReference type="InterPro" id="IPR011990">
    <property type="entry name" value="TPR-like_helical_dom_sf"/>
</dbReference>
<sequence length="907" mass="102791">MAPFAHTTHPSKNKRFDSILTFATELQTQLPKVITSNIYEALFREIENQIQTFPNKLRPASLSICEELDRHGTALWNLCTRLRRDEKFINHKDVPIMLTLVRVFSFLLLDIAQDLEKATSIVRLMKVGIKAAKNCLEKKQIDLTVKVLEKVAGYEHTLQQSELENMLDKEVCERLSAEYFIIRTALAWQQNQLDIAEYMFKKSASYKRILDPDTAESLADTLYEIGKDLLIKKQYQLAAKWLDRALDIFNSQELDRLSIDSSELRISVIQSLIKSLLGFQDQEASARAGNLVDLLENEVGDKLIVLILRLDLISADSNDTFNSTLYSDVLRRMVRSMVLSDANVKLILYHIRKLNDKSPSLACKALDELMRQRLLHAERIDWIEQVLITRLYMTVSQRESTDALASLEDILNHISSNLNEQISSTATLAAHTLLWKRIESNYKQGQYDVSEKWCQLAMHKIFENSGNANMTRISRKLLLCALARQDIRSARGIFDSMSDTAKEEPMTRFLMYKIAIRCGDIDLASECLEKVSVVSTKDSNLLYACVLDAQQVGNRDQAVKALQLVLEKHNYGAPSEVHLPSLLRVTIGLMASRFEAVESKDTSEYVEDAVEKLSVSAIKKAKPQPTGADTIWTVSELEWFSKNSYNLGIKNLAEWSPRFSVRILSSCVQFIDSYPNDINSQISDDLALRRMFCEFSIGTALVALARGEDAIEIQLQDYLSVRKHVEKFDKTLQERLDKLEEGPAQDLLTKLGILLAYDFEAACRLKAWDDLGEVILKANILLITTLKKVVNGASSLDSFDGIKLAKYMRCLFQIALPENPTVAEQLLDQIQSLAEELSETPLPYPTEELEWISSSAFNHAIDLYCAGDDDATKIWAGKALNIAHLVQDDGALERLLQSKLLQLNWDV</sequence>
<dbReference type="InterPro" id="IPR039057">
    <property type="entry name" value="Spo22/ZIP4"/>
</dbReference>
<dbReference type="SUPFAM" id="SSF48452">
    <property type="entry name" value="TPR-like"/>
    <property type="match status" value="1"/>
</dbReference>
<proteinExistence type="predicted"/>
<comment type="caution">
    <text evidence="3">The sequence shown here is derived from an EMBL/GenBank/DDBJ whole genome shotgun (WGS) entry which is preliminary data.</text>
</comment>
<dbReference type="AlphaFoldDB" id="A0A3E2H3Q0"/>
<keyword evidence="4" id="KW-1185">Reference proteome</keyword>
<evidence type="ECO:0000313" key="3">
    <source>
        <dbReference type="EMBL" id="RFU28018.1"/>
    </source>
</evidence>
<dbReference type="Gene3D" id="1.25.40.10">
    <property type="entry name" value="Tetratricopeptide repeat domain"/>
    <property type="match status" value="1"/>
</dbReference>
<dbReference type="PANTHER" id="PTHR40375:SF2">
    <property type="entry name" value="SPORULATION-SPECIFIC PROTEIN 22"/>
    <property type="match status" value="1"/>
</dbReference>
<dbReference type="InterPro" id="IPR013940">
    <property type="entry name" value="Spo22/ZIP4/TEX11"/>
</dbReference>
<dbReference type="OrthoDB" id="65716at2759"/>
<feature type="non-terminal residue" evidence="3">
    <location>
        <position position="907"/>
    </location>
</feature>
<dbReference type="PANTHER" id="PTHR40375">
    <property type="entry name" value="SPORULATION-SPECIFIC PROTEIN 22"/>
    <property type="match status" value="1"/>
</dbReference>
<organism evidence="3 4">
    <name type="scientific">Scytalidium lignicola</name>
    <name type="common">Hyphomycete</name>
    <dbReference type="NCBI Taxonomy" id="5539"/>
    <lineage>
        <taxon>Eukaryota</taxon>
        <taxon>Fungi</taxon>
        <taxon>Dikarya</taxon>
        <taxon>Ascomycota</taxon>
        <taxon>Pezizomycotina</taxon>
        <taxon>Leotiomycetes</taxon>
        <taxon>Leotiomycetes incertae sedis</taxon>
        <taxon>Scytalidium</taxon>
    </lineage>
</organism>
<dbReference type="EMBL" id="NCSJ02000180">
    <property type="protein sequence ID" value="RFU28018.1"/>
    <property type="molecule type" value="Genomic_DNA"/>
</dbReference>
<dbReference type="STRING" id="5539.A0A3E2H3Q0"/>